<dbReference type="AlphaFoldDB" id="A0A098SEZ4"/>
<accession>A0A098SEZ4</accession>
<dbReference type="SUPFAM" id="SSF51261">
    <property type="entry name" value="Duplicated hybrid motif"/>
    <property type="match status" value="1"/>
</dbReference>
<sequence length="136" mass="14874">MLAGNHPFLFPVANKSPRHIISRFGDARGGRKHQGIDIKADRGTPVLAIAKGTIERVKDGGNGGRQVWLRLRDSTMVFYAHLDEQWVETGEEVNAGQAIGSVGNTGNARYTTPHLHFEIILPDKGEVDPAQFFEGA</sequence>
<dbReference type="Pfam" id="PF01551">
    <property type="entry name" value="Peptidase_M23"/>
    <property type="match status" value="1"/>
</dbReference>
<organism evidence="2 3">
    <name type="scientific">Phaeodactylibacter xiamenensis</name>
    <dbReference type="NCBI Taxonomy" id="1524460"/>
    <lineage>
        <taxon>Bacteria</taxon>
        <taxon>Pseudomonadati</taxon>
        <taxon>Bacteroidota</taxon>
        <taxon>Saprospiria</taxon>
        <taxon>Saprospirales</taxon>
        <taxon>Haliscomenobacteraceae</taxon>
        <taxon>Phaeodactylibacter</taxon>
    </lineage>
</organism>
<comment type="caution">
    <text evidence="2">The sequence shown here is derived from an EMBL/GenBank/DDBJ whole genome shotgun (WGS) entry which is preliminary data.</text>
</comment>
<dbReference type="PANTHER" id="PTHR21666:SF270">
    <property type="entry name" value="MUREIN HYDROLASE ACTIVATOR ENVC"/>
    <property type="match status" value="1"/>
</dbReference>
<dbReference type="InterPro" id="IPR011055">
    <property type="entry name" value="Dup_hybrid_motif"/>
</dbReference>
<dbReference type="CDD" id="cd12797">
    <property type="entry name" value="M23_peptidase"/>
    <property type="match status" value="1"/>
</dbReference>
<reference evidence="2 3" key="1">
    <citation type="journal article" date="2014" name="Int. J. Syst. Evol. Microbiol.">
        <title>Phaeodactylibacter xiamenensis gen. nov., sp. nov., a member of the family Saprospiraceae isolated from the marine alga Phaeodactylum tricornutum.</title>
        <authorList>
            <person name="Chen Z.Jr."/>
            <person name="Lei X."/>
            <person name="Lai Q."/>
            <person name="Li Y."/>
            <person name="Zhang B."/>
            <person name="Zhang J."/>
            <person name="Zhang H."/>
            <person name="Yang L."/>
            <person name="Zheng W."/>
            <person name="Tian Y."/>
            <person name="Yu Z."/>
            <person name="Xu H.Jr."/>
            <person name="Zheng T."/>
        </authorList>
    </citation>
    <scope>NUCLEOTIDE SEQUENCE [LARGE SCALE GENOMIC DNA]</scope>
    <source>
        <strain evidence="2 3">KD52</strain>
    </source>
</reference>
<gene>
    <name evidence="2" type="ORF">IX84_01725</name>
</gene>
<dbReference type="InterPro" id="IPR050570">
    <property type="entry name" value="Cell_wall_metabolism_enzyme"/>
</dbReference>
<dbReference type="EMBL" id="JPOS01000004">
    <property type="protein sequence ID" value="KGE89522.1"/>
    <property type="molecule type" value="Genomic_DNA"/>
</dbReference>
<dbReference type="GO" id="GO:0004222">
    <property type="term" value="F:metalloendopeptidase activity"/>
    <property type="evidence" value="ECO:0007669"/>
    <property type="project" value="TreeGrafter"/>
</dbReference>
<keyword evidence="3" id="KW-1185">Reference proteome</keyword>
<dbReference type="Proteomes" id="UP000029736">
    <property type="component" value="Unassembled WGS sequence"/>
</dbReference>
<name>A0A098SEZ4_9BACT</name>
<evidence type="ECO:0000313" key="2">
    <source>
        <dbReference type="EMBL" id="KGE89522.1"/>
    </source>
</evidence>
<proteinExistence type="predicted"/>
<evidence type="ECO:0000313" key="3">
    <source>
        <dbReference type="Proteomes" id="UP000029736"/>
    </source>
</evidence>
<evidence type="ECO:0000259" key="1">
    <source>
        <dbReference type="Pfam" id="PF01551"/>
    </source>
</evidence>
<feature type="domain" description="M23ase beta-sheet core" evidence="1">
    <location>
        <begin position="31"/>
        <end position="129"/>
    </location>
</feature>
<dbReference type="Gene3D" id="2.70.70.10">
    <property type="entry name" value="Glucose Permease (Domain IIA)"/>
    <property type="match status" value="1"/>
</dbReference>
<dbReference type="PANTHER" id="PTHR21666">
    <property type="entry name" value="PEPTIDASE-RELATED"/>
    <property type="match status" value="1"/>
</dbReference>
<dbReference type="STRING" id="1524460.IX84_01725"/>
<dbReference type="InterPro" id="IPR016047">
    <property type="entry name" value="M23ase_b-sheet_dom"/>
</dbReference>
<protein>
    <recommendedName>
        <fullName evidence="1">M23ase beta-sheet core domain-containing protein</fullName>
    </recommendedName>
</protein>